<proteinExistence type="predicted"/>
<name>A0A4U0RFM7_9RHOB</name>
<evidence type="ECO:0000313" key="2">
    <source>
        <dbReference type="Proteomes" id="UP000309747"/>
    </source>
</evidence>
<keyword evidence="2" id="KW-1185">Reference proteome</keyword>
<keyword evidence="1" id="KW-0238">DNA-binding</keyword>
<accession>A0A4U0RFM7</accession>
<gene>
    <name evidence="1" type="ORF">FA743_00850</name>
</gene>
<comment type="caution">
    <text evidence="1">The sequence shown here is derived from an EMBL/GenBank/DDBJ whole genome shotgun (WGS) entry which is preliminary data.</text>
</comment>
<dbReference type="AlphaFoldDB" id="A0A4U0RFM7"/>
<dbReference type="EMBL" id="SUNI01000001">
    <property type="protein sequence ID" value="TJZ93856.1"/>
    <property type="molecule type" value="Genomic_DNA"/>
</dbReference>
<reference evidence="1 2" key="1">
    <citation type="submission" date="2019-04" db="EMBL/GenBank/DDBJ databases">
        <authorList>
            <person name="Li J."/>
        </authorList>
    </citation>
    <scope>NUCLEOTIDE SEQUENCE [LARGE SCALE GENOMIC DNA]</scope>
    <source>
        <strain evidence="1 2">KCTC 42687</strain>
    </source>
</reference>
<sequence>MTEEPLHDAPPIDRWRLDALLEAPVKGKLWGLPQIAAFLGVSVDTARRWARLPDVPIYRPPGTTSYCAFQSELRSWLRSKPTD</sequence>
<dbReference type="OrthoDB" id="7774611at2"/>
<dbReference type="Proteomes" id="UP000309747">
    <property type="component" value="Unassembled WGS sequence"/>
</dbReference>
<protein>
    <submittedName>
        <fullName evidence="1">DNA-binding protein</fullName>
    </submittedName>
</protein>
<organism evidence="1 2">
    <name type="scientific">Paracoccus gahaiensis</name>
    <dbReference type="NCBI Taxonomy" id="1706839"/>
    <lineage>
        <taxon>Bacteria</taxon>
        <taxon>Pseudomonadati</taxon>
        <taxon>Pseudomonadota</taxon>
        <taxon>Alphaproteobacteria</taxon>
        <taxon>Rhodobacterales</taxon>
        <taxon>Paracoccaceae</taxon>
        <taxon>Paracoccus</taxon>
    </lineage>
</organism>
<evidence type="ECO:0000313" key="1">
    <source>
        <dbReference type="EMBL" id="TJZ93856.1"/>
    </source>
</evidence>
<dbReference type="GO" id="GO:0003677">
    <property type="term" value="F:DNA binding"/>
    <property type="evidence" value="ECO:0007669"/>
    <property type="project" value="UniProtKB-KW"/>
</dbReference>